<protein>
    <submittedName>
        <fullName evidence="1">Unplaced genomic scaffold K443scaffold_85, whole genome shotgun sequence</fullName>
    </submittedName>
</protein>
<proteinExistence type="predicted"/>
<evidence type="ECO:0000313" key="2">
    <source>
        <dbReference type="Proteomes" id="UP000054477"/>
    </source>
</evidence>
<reference evidence="1 2" key="1">
    <citation type="submission" date="2014-04" db="EMBL/GenBank/DDBJ databases">
        <authorList>
            <consortium name="DOE Joint Genome Institute"/>
            <person name="Kuo A."/>
            <person name="Kohler A."/>
            <person name="Nagy L.G."/>
            <person name="Floudas D."/>
            <person name="Copeland A."/>
            <person name="Barry K.W."/>
            <person name="Cichocki N."/>
            <person name="Veneault-Fourrey C."/>
            <person name="LaButti K."/>
            <person name="Lindquist E.A."/>
            <person name="Lipzen A."/>
            <person name="Lundell T."/>
            <person name="Morin E."/>
            <person name="Murat C."/>
            <person name="Sun H."/>
            <person name="Tunlid A."/>
            <person name="Henrissat B."/>
            <person name="Grigoriev I.V."/>
            <person name="Hibbett D.S."/>
            <person name="Martin F."/>
            <person name="Nordberg H.P."/>
            <person name="Cantor M.N."/>
            <person name="Hua S.X."/>
        </authorList>
    </citation>
    <scope>NUCLEOTIDE SEQUENCE [LARGE SCALE GENOMIC DNA]</scope>
    <source>
        <strain evidence="1 2">LaAM-08-1</strain>
    </source>
</reference>
<organism evidence="1 2">
    <name type="scientific">Laccaria amethystina LaAM-08-1</name>
    <dbReference type="NCBI Taxonomy" id="1095629"/>
    <lineage>
        <taxon>Eukaryota</taxon>
        <taxon>Fungi</taxon>
        <taxon>Dikarya</taxon>
        <taxon>Basidiomycota</taxon>
        <taxon>Agaricomycotina</taxon>
        <taxon>Agaricomycetes</taxon>
        <taxon>Agaricomycetidae</taxon>
        <taxon>Agaricales</taxon>
        <taxon>Agaricineae</taxon>
        <taxon>Hydnangiaceae</taxon>
        <taxon>Laccaria</taxon>
    </lineage>
</organism>
<evidence type="ECO:0000313" key="1">
    <source>
        <dbReference type="EMBL" id="KIK00708.1"/>
    </source>
</evidence>
<dbReference type="EMBL" id="KN838620">
    <property type="protein sequence ID" value="KIK00708.1"/>
    <property type="molecule type" value="Genomic_DNA"/>
</dbReference>
<dbReference type="Proteomes" id="UP000054477">
    <property type="component" value="Unassembled WGS sequence"/>
</dbReference>
<name>A0A0C9XXV5_9AGAR</name>
<sequence>MSDDRSAKRSRLKTRSLFSFQSWCTLRGLLNRTPTIGKSPQRLRQHSFRRICSNLSLQPLSHAQLLERSFDPVNSESRNAFHNTDHRDQGACPFPDWLRSQPELTASGGLNGCCNSLSPYL</sequence>
<dbReference type="AlphaFoldDB" id="A0A0C9XXV5"/>
<gene>
    <name evidence="1" type="ORF">K443DRAFT_597582</name>
</gene>
<dbReference type="HOGENOM" id="CLU_2038461_0_0_1"/>
<keyword evidence="2" id="KW-1185">Reference proteome</keyword>
<reference evidence="2" key="2">
    <citation type="submission" date="2015-01" db="EMBL/GenBank/DDBJ databases">
        <title>Evolutionary Origins and Diversification of the Mycorrhizal Mutualists.</title>
        <authorList>
            <consortium name="DOE Joint Genome Institute"/>
            <consortium name="Mycorrhizal Genomics Consortium"/>
            <person name="Kohler A."/>
            <person name="Kuo A."/>
            <person name="Nagy L.G."/>
            <person name="Floudas D."/>
            <person name="Copeland A."/>
            <person name="Barry K.W."/>
            <person name="Cichocki N."/>
            <person name="Veneault-Fourrey C."/>
            <person name="LaButti K."/>
            <person name="Lindquist E.A."/>
            <person name="Lipzen A."/>
            <person name="Lundell T."/>
            <person name="Morin E."/>
            <person name="Murat C."/>
            <person name="Riley R."/>
            <person name="Ohm R."/>
            <person name="Sun H."/>
            <person name="Tunlid A."/>
            <person name="Henrissat B."/>
            <person name="Grigoriev I.V."/>
            <person name="Hibbett D.S."/>
            <person name="Martin F."/>
        </authorList>
    </citation>
    <scope>NUCLEOTIDE SEQUENCE [LARGE SCALE GENOMIC DNA]</scope>
    <source>
        <strain evidence="2">LaAM-08-1</strain>
    </source>
</reference>
<accession>A0A0C9XXV5</accession>